<organism evidence="1 2">
    <name type="scientific">Marinobacter zhanjiangensis</name>
    <dbReference type="NCBI Taxonomy" id="578215"/>
    <lineage>
        <taxon>Bacteria</taxon>
        <taxon>Pseudomonadati</taxon>
        <taxon>Pseudomonadota</taxon>
        <taxon>Gammaproteobacteria</taxon>
        <taxon>Pseudomonadales</taxon>
        <taxon>Marinobacteraceae</taxon>
        <taxon>Marinobacter</taxon>
    </lineage>
</organism>
<evidence type="ECO:0000313" key="2">
    <source>
        <dbReference type="Proteomes" id="UP000601597"/>
    </source>
</evidence>
<dbReference type="EMBL" id="BMXV01000007">
    <property type="protein sequence ID" value="GGY80157.1"/>
    <property type="molecule type" value="Genomic_DNA"/>
</dbReference>
<sequence length="66" mass="7449">MTVNDINLPLVHLTPNRPDQLKIKAGPTVQSEDLYAFSRNLFADCANLAINAENLIFITVSWKVRH</sequence>
<dbReference type="Proteomes" id="UP000601597">
    <property type="component" value="Unassembled WGS sequence"/>
</dbReference>
<keyword evidence="2" id="KW-1185">Reference proteome</keyword>
<protein>
    <submittedName>
        <fullName evidence="1">Uncharacterized protein</fullName>
    </submittedName>
</protein>
<evidence type="ECO:0000313" key="1">
    <source>
        <dbReference type="EMBL" id="GGY80157.1"/>
    </source>
</evidence>
<gene>
    <name evidence="1" type="ORF">GCM10007071_29350</name>
</gene>
<reference evidence="2" key="1">
    <citation type="journal article" date="2019" name="Int. J. Syst. Evol. Microbiol.">
        <title>The Global Catalogue of Microorganisms (GCM) 10K type strain sequencing project: providing services to taxonomists for standard genome sequencing and annotation.</title>
        <authorList>
            <consortium name="The Broad Institute Genomics Platform"/>
            <consortium name="The Broad Institute Genome Sequencing Center for Infectious Disease"/>
            <person name="Wu L."/>
            <person name="Ma J."/>
        </authorList>
    </citation>
    <scope>NUCLEOTIDE SEQUENCE [LARGE SCALE GENOMIC DNA]</scope>
    <source>
        <strain evidence="2">KCTC 22280</strain>
    </source>
</reference>
<name>A0ABQ3B667_9GAMM</name>
<comment type="caution">
    <text evidence="1">The sequence shown here is derived from an EMBL/GenBank/DDBJ whole genome shotgun (WGS) entry which is preliminary data.</text>
</comment>
<proteinExistence type="predicted"/>
<accession>A0ABQ3B667</accession>